<proteinExistence type="predicted"/>
<dbReference type="KEGG" id="spoa:EQM13_16450"/>
<dbReference type="Proteomes" id="UP000287969">
    <property type="component" value="Chromosome"/>
</dbReference>
<sequence>MFEKKLRSLNIRTNELKDDKNYICYKYNGKGKKISDEEIRITGRELKLLSEMRGESRGMIKYSREIRYDVIGEEKMHK</sequence>
<dbReference type="EMBL" id="CP035282">
    <property type="protein sequence ID" value="QAT63042.1"/>
    <property type="molecule type" value="Genomic_DNA"/>
</dbReference>
<name>A0A410QG17_9FIRM</name>
<dbReference type="AlphaFoldDB" id="A0A410QG17"/>
<reference evidence="2" key="1">
    <citation type="submission" date="2019-01" db="EMBL/GenBank/DDBJ databases">
        <title>Draft genomes of a novel of Sporanaerobacter strains.</title>
        <authorList>
            <person name="Ma S."/>
        </authorList>
    </citation>
    <scope>NUCLEOTIDE SEQUENCE [LARGE SCALE GENOMIC DNA]</scope>
    <source>
        <strain evidence="2">NJN-17</strain>
    </source>
</reference>
<accession>A0A410QG17</accession>
<gene>
    <name evidence="1" type="ORF">EQM13_16450</name>
</gene>
<organism evidence="1 2">
    <name type="scientific">Acidilutibacter cellobiosedens</name>
    <dbReference type="NCBI Taxonomy" id="2507161"/>
    <lineage>
        <taxon>Bacteria</taxon>
        <taxon>Bacillati</taxon>
        <taxon>Bacillota</taxon>
        <taxon>Tissierellia</taxon>
        <taxon>Tissierellales</taxon>
        <taxon>Acidilutibacteraceae</taxon>
        <taxon>Acidilutibacter</taxon>
    </lineage>
</organism>
<protein>
    <submittedName>
        <fullName evidence="1">Uncharacterized protein</fullName>
    </submittedName>
</protein>
<evidence type="ECO:0000313" key="1">
    <source>
        <dbReference type="EMBL" id="QAT63042.1"/>
    </source>
</evidence>
<keyword evidence="2" id="KW-1185">Reference proteome</keyword>
<evidence type="ECO:0000313" key="2">
    <source>
        <dbReference type="Proteomes" id="UP000287969"/>
    </source>
</evidence>
<dbReference type="RefSeq" id="WP_071139261.1">
    <property type="nucleotide sequence ID" value="NZ_CP035282.1"/>
</dbReference>